<dbReference type="EMBL" id="FXYE01000002">
    <property type="protein sequence ID" value="SMX41709.1"/>
    <property type="molecule type" value="Genomic_DNA"/>
</dbReference>
<name>A0A238KFS1_9RHOB</name>
<dbReference type="Gene3D" id="3.30.1540.10">
    <property type="entry name" value="formyl-coa transferase, domain 3"/>
    <property type="match status" value="1"/>
</dbReference>
<dbReference type="Pfam" id="PF02515">
    <property type="entry name" value="CoA_transf_3"/>
    <property type="match status" value="1"/>
</dbReference>
<dbReference type="Gene3D" id="3.40.50.10540">
    <property type="entry name" value="Crotonobetainyl-coa:carnitine coa-transferase, domain 1"/>
    <property type="match status" value="1"/>
</dbReference>
<dbReference type="InterPro" id="IPR023606">
    <property type="entry name" value="CoA-Trfase_III_dom_1_sf"/>
</dbReference>
<dbReference type="RefSeq" id="WP_093967043.1">
    <property type="nucleotide sequence ID" value="NZ_FXYE01000002.1"/>
</dbReference>
<keyword evidence="2" id="KW-0808">Transferase</keyword>
<keyword evidence="3" id="KW-1185">Reference proteome</keyword>
<evidence type="ECO:0000256" key="1">
    <source>
        <dbReference type="SAM" id="MobiDB-lite"/>
    </source>
</evidence>
<protein>
    <submittedName>
        <fullName evidence="2">E-cinnamoyl-CoA:R-phenyllactate CoA transferase</fullName>
        <ecNumber evidence="2">2.8.3.17</ecNumber>
    </submittedName>
</protein>
<dbReference type="InterPro" id="IPR050509">
    <property type="entry name" value="CoA-transferase_III"/>
</dbReference>
<evidence type="ECO:0000313" key="3">
    <source>
        <dbReference type="Proteomes" id="UP000202922"/>
    </source>
</evidence>
<dbReference type="PANTHER" id="PTHR48228">
    <property type="entry name" value="SUCCINYL-COA--D-CITRAMALATE COA-TRANSFERASE"/>
    <property type="match status" value="1"/>
</dbReference>
<proteinExistence type="predicted"/>
<dbReference type="Proteomes" id="UP000202922">
    <property type="component" value="Unassembled WGS sequence"/>
</dbReference>
<organism evidence="2 3">
    <name type="scientific">Actibacterium lipolyticum</name>
    <dbReference type="NCBI Taxonomy" id="1524263"/>
    <lineage>
        <taxon>Bacteria</taxon>
        <taxon>Pseudomonadati</taxon>
        <taxon>Pseudomonadota</taxon>
        <taxon>Alphaproteobacteria</taxon>
        <taxon>Rhodobacterales</taxon>
        <taxon>Roseobacteraceae</taxon>
        <taxon>Actibacterium</taxon>
    </lineage>
</organism>
<dbReference type="InterPro" id="IPR044855">
    <property type="entry name" value="CoA-Trfase_III_dom3_sf"/>
</dbReference>
<dbReference type="InterPro" id="IPR003673">
    <property type="entry name" value="CoA-Trfase_fam_III"/>
</dbReference>
<accession>A0A238KFS1</accession>
<dbReference type="SUPFAM" id="SSF89796">
    <property type="entry name" value="CoA-transferase family III (CaiB/BaiF)"/>
    <property type="match status" value="1"/>
</dbReference>
<dbReference type="GO" id="GO:0043785">
    <property type="term" value="F:cinnamoyl-CoA:phenyllactate CoA-transferase activity"/>
    <property type="evidence" value="ECO:0007669"/>
    <property type="project" value="UniProtKB-EC"/>
</dbReference>
<dbReference type="EC" id="2.8.3.17" evidence="2"/>
<evidence type="ECO:0000313" key="2">
    <source>
        <dbReference type="EMBL" id="SMX41709.1"/>
    </source>
</evidence>
<sequence>MGNGPLNGVKIVEVAGLGPTPFAAMVLADMGAEIIRIERPGNKHLLGLEYDILNRGRGFVELDLKSEDGKATARRLIAQADGLIEGMRPGVMERLGLGPDDLQSFNPRLVYGRMTGWGQDGPLAHAAGHDINYIALSGALHAIGPAEAPVPPLNLLGDFGGGGMYLALGLVCAMFEAKTSGKGQVVDAAITDGTAHLMSMIYALRQGGHWQDKRGANLLDGAAPFYGTYRCKCGGFVAIGALEPKFYNELLQRVGLSLADLPNRNDPANWPSLRSALEDAFSTKSRAEWSAEMEGTDVCFAQVLTIDEAASHPHNIARDTFVTVDGHEQPAPTPKLSRTPGAISPSSQSMPLDPEAVLANWGA</sequence>
<reference evidence="3" key="1">
    <citation type="submission" date="2017-05" db="EMBL/GenBank/DDBJ databases">
        <authorList>
            <person name="Rodrigo-Torres L."/>
            <person name="Arahal R. D."/>
            <person name="Lucena T."/>
        </authorList>
    </citation>
    <scope>NUCLEOTIDE SEQUENCE [LARGE SCALE GENOMIC DNA]</scope>
    <source>
        <strain evidence="3">CECT 8621</strain>
    </source>
</reference>
<gene>
    <name evidence="2" type="primary">fldA</name>
    <name evidence="2" type="ORF">COL8621_01810</name>
</gene>
<dbReference type="PANTHER" id="PTHR48228:SF5">
    <property type="entry name" value="ALPHA-METHYLACYL-COA RACEMASE"/>
    <property type="match status" value="1"/>
</dbReference>
<dbReference type="OrthoDB" id="7208981at2"/>
<feature type="region of interest" description="Disordered" evidence="1">
    <location>
        <begin position="325"/>
        <end position="355"/>
    </location>
</feature>
<dbReference type="AlphaFoldDB" id="A0A238KFS1"/>